<dbReference type="CDD" id="cd06225">
    <property type="entry name" value="HAMP"/>
    <property type="match status" value="1"/>
</dbReference>
<dbReference type="SUPFAM" id="SSF158472">
    <property type="entry name" value="HAMP domain-like"/>
    <property type="match status" value="1"/>
</dbReference>
<evidence type="ECO:0000256" key="8">
    <source>
        <dbReference type="ARBA" id="ARBA00022840"/>
    </source>
</evidence>
<dbReference type="PANTHER" id="PTHR34220:SF11">
    <property type="entry name" value="SENSOR PROTEIN KINASE HPTS"/>
    <property type="match status" value="1"/>
</dbReference>
<keyword evidence="5 12" id="KW-0812">Transmembrane</keyword>
<keyword evidence="3" id="KW-0597">Phosphoprotein</keyword>
<dbReference type="GO" id="GO:0000155">
    <property type="term" value="F:phosphorelay sensor kinase activity"/>
    <property type="evidence" value="ECO:0007669"/>
    <property type="project" value="InterPro"/>
</dbReference>
<protein>
    <submittedName>
        <fullName evidence="14">Two-component system sensor histidine kinase YesM</fullName>
    </submittedName>
</protein>
<comment type="subcellular location">
    <subcellularLocation>
        <location evidence="1">Cell membrane</location>
        <topology evidence="1">Multi-pass membrane protein</topology>
    </subcellularLocation>
</comment>
<dbReference type="SUPFAM" id="SSF55874">
    <property type="entry name" value="ATPase domain of HSP90 chaperone/DNA topoisomerase II/histidine kinase"/>
    <property type="match status" value="1"/>
</dbReference>
<dbReference type="InterPro" id="IPR036890">
    <property type="entry name" value="HATPase_C_sf"/>
</dbReference>
<dbReference type="InterPro" id="IPR050640">
    <property type="entry name" value="Bact_2-comp_sensor_kinase"/>
</dbReference>
<keyword evidence="7 14" id="KW-0418">Kinase</keyword>
<keyword evidence="9 12" id="KW-1133">Transmembrane helix</keyword>
<feature type="domain" description="HAMP" evidence="13">
    <location>
        <begin position="316"/>
        <end position="368"/>
    </location>
</feature>
<evidence type="ECO:0000256" key="11">
    <source>
        <dbReference type="ARBA" id="ARBA00023136"/>
    </source>
</evidence>
<dbReference type="GO" id="GO:0005524">
    <property type="term" value="F:ATP binding"/>
    <property type="evidence" value="ECO:0007669"/>
    <property type="project" value="UniProtKB-KW"/>
</dbReference>
<dbReference type="Pfam" id="PF06580">
    <property type="entry name" value="His_kinase"/>
    <property type="match status" value="1"/>
</dbReference>
<dbReference type="InterPro" id="IPR010559">
    <property type="entry name" value="Sig_transdc_His_kin_internal"/>
</dbReference>
<dbReference type="Proteomes" id="UP000256977">
    <property type="component" value="Unassembled WGS sequence"/>
</dbReference>
<accession>A0A3D9KH89</accession>
<dbReference type="Gene3D" id="3.30.565.10">
    <property type="entry name" value="Histidine kinase-like ATPase, C-terminal domain"/>
    <property type="match status" value="1"/>
</dbReference>
<dbReference type="EMBL" id="QRDZ01000004">
    <property type="protein sequence ID" value="RED85532.1"/>
    <property type="molecule type" value="Genomic_DNA"/>
</dbReference>
<evidence type="ECO:0000256" key="2">
    <source>
        <dbReference type="ARBA" id="ARBA00022475"/>
    </source>
</evidence>
<dbReference type="GO" id="GO:0005886">
    <property type="term" value="C:plasma membrane"/>
    <property type="evidence" value="ECO:0007669"/>
    <property type="project" value="UniProtKB-SubCell"/>
</dbReference>
<evidence type="ECO:0000256" key="5">
    <source>
        <dbReference type="ARBA" id="ARBA00022692"/>
    </source>
</evidence>
<evidence type="ECO:0000256" key="4">
    <source>
        <dbReference type="ARBA" id="ARBA00022679"/>
    </source>
</evidence>
<keyword evidence="4" id="KW-0808">Transferase</keyword>
<dbReference type="PROSITE" id="PS50885">
    <property type="entry name" value="HAMP"/>
    <property type="match status" value="1"/>
</dbReference>
<keyword evidence="2" id="KW-1003">Cell membrane</keyword>
<dbReference type="PANTHER" id="PTHR34220">
    <property type="entry name" value="SENSOR HISTIDINE KINASE YPDA"/>
    <property type="match status" value="1"/>
</dbReference>
<dbReference type="RefSeq" id="WP_116059951.1">
    <property type="nucleotide sequence ID" value="NZ_QRDZ01000004.1"/>
</dbReference>
<name>A0A3D9KH89_9BACL</name>
<feature type="transmembrane region" description="Helical" evidence="12">
    <location>
        <begin position="294"/>
        <end position="315"/>
    </location>
</feature>
<evidence type="ECO:0000313" key="14">
    <source>
        <dbReference type="EMBL" id="RED85532.1"/>
    </source>
</evidence>
<comment type="caution">
    <text evidence="14">The sequence shown here is derived from an EMBL/GenBank/DDBJ whole genome shotgun (WGS) entry which is preliminary data.</text>
</comment>
<evidence type="ECO:0000256" key="3">
    <source>
        <dbReference type="ARBA" id="ARBA00022553"/>
    </source>
</evidence>
<evidence type="ECO:0000256" key="1">
    <source>
        <dbReference type="ARBA" id="ARBA00004651"/>
    </source>
</evidence>
<evidence type="ECO:0000259" key="13">
    <source>
        <dbReference type="PROSITE" id="PS50885"/>
    </source>
</evidence>
<sequence>MNPFRMKSSSIFFKLAIAFLVIILPLSILSLLINSSSSRTVKSQIEQSLEYRIHTFVTGIDADFRRIMRLRNELLSDSDLQVLSFSRNQLTNFEYSRAVLRIQEKLRLLQASSLYLEDISVYLPRIQRNISSRGFVPPPTEGEVQSLKRSTLASPIVYWNDQYLIGGFYPESYGIENNDLDHFLLLKMTLSQELLRQSLEELYETDLGGSMLLQADKEWRIASGQPAAIEQIAHSDSSKTLLASMDDSDYGNVNVKIGGTSYKVIFEKSAVLNTNIIAFLPEREILNPLQKYRYLFWTIMLTSIFIVILFSYWIYRIIHQPIRRIVRAFFKLEQGNLKVTLKHNHNDEFGYLYEQFNAMSRKLQELVHEVYEEKIRSQRSELKQLQSQINPHFLYNSYFVLHRVAQMHDVDTVIRLTRHLGEYFRYITRNGLDDISLGQEYRHTKSYIEIQTMRYSRRIKTVCAELPEECRDIPVPKLILQPILENAYEHGLKDKASDGIVNISITLKDHAVYLSVEDNGEDLKDEHLLQLNSELQQGMNLETTGMLNVHRRLQLKYGKPYGLAVDRSPLGGLRVVYAIPIIKETHHVQASDH</sequence>
<evidence type="ECO:0000256" key="10">
    <source>
        <dbReference type="ARBA" id="ARBA00023012"/>
    </source>
</evidence>
<dbReference type="InterPro" id="IPR003660">
    <property type="entry name" value="HAMP_dom"/>
</dbReference>
<evidence type="ECO:0000256" key="12">
    <source>
        <dbReference type="SAM" id="Phobius"/>
    </source>
</evidence>
<gene>
    <name evidence="14" type="ORF">DFP98_104237</name>
</gene>
<keyword evidence="8" id="KW-0067">ATP-binding</keyword>
<keyword evidence="10" id="KW-0902">Two-component regulatory system</keyword>
<keyword evidence="15" id="KW-1185">Reference proteome</keyword>
<dbReference type="Gene3D" id="6.10.340.10">
    <property type="match status" value="1"/>
</dbReference>
<evidence type="ECO:0000256" key="6">
    <source>
        <dbReference type="ARBA" id="ARBA00022741"/>
    </source>
</evidence>
<dbReference type="Pfam" id="PF00672">
    <property type="entry name" value="HAMP"/>
    <property type="match status" value="1"/>
</dbReference>
<evidence type="ECO:0000313" key="15">
    <source>
        <dbReference type="Proteomes" id="UP000256977"/>
    </source>
</evidence>
<dbReference type="OrthoDB" id="9809348at2"/>
<proteinExistence type="predicted"/>
<dbReference type="SMART" id="SM00304">
    <property type="entry name" value="HAMP"/>
    <property type="match status" value="1"/>
</dbReference>
<organism evidence="14 15">
    <name type="scientific">Cohnella phaseoli</name>
    <dbReference type="NCBI Taxonomy" id="456490"/>
    <lineage>
        <taxon>Bacteria</taxon>
        <taxon>Bacillati</taxon>
        <taxon>Bacillota</taxon>
        <taxon>Bacilli</taxon>
        <taxon>Bacillales</taxon>
        <taxon>Paenibacillaceae</taxon>
        <taxon>Cohnella</taxon>
    </lineage>
</organism>
<evidence type="ECO:0000256" key="7">
    <source>
        <dbReference type="ARBA" id="ARBA00022777"/>
    </source>
</evidence>
<evidence type="ECO:0000256" key="9">
    <source>
        <dbReference type="ARBA" id="ARBA00022989"/>
    </source>
</evidence>
<keyword evidence="11 12" id="KW-0472">Membrane</keyword>
<dbReference type="AlphaFoldDB" id="A0A3D9KH89"/>
<keyword evidence="6" id="KW-0547">Nucleotide-binding</keyword>
<reference evidence="14 15" key="1">
    <citation type="submission" date="2018-07" db="EMBL/GenBank/DDBJ databases">
        <title>Genomic Encyclopedia of Type Strains, Phase III (KMG-III): the genomes of soil and plant-associated and newly described type strains.</title>
        <authorList>
            <person name="Whitman W."/>
        </authorList>
    </citation>
    <scope>NUCLEOTIDE SEQUENCE [LARGE SCALE GENOMIC DNA]</scope>
    <source>
        <strain evidence="14 15">CECT 7287</strain>
    </source>
</reference>